<feature type="transmembrane region" description="Helical" evidence="1">
    <location>
        <begin position="194"/>
        <end position="211"/>
    </location>
</feature>
<name>A0A3A4P5I5_ABYX5</name>
<feature type="transmembrane region" description="Helical" evidence="1">
    <location>
        <begin position="365"/>
        <end position="384"/>
    </location>
</feature>
<evidence type="ECO:0000313" key="3">
    <source>
        <dbReference type="Proteomes" id="UP000265882"/>
    </source>
</evidence>
<feature type="transmembrane region" description="Helical" evidence="1">
    <location>
        <begin position="391"/>
        <end position="412"/>
    </location>
</feature>
<feature type="transmembrane region" description="Helical" evidence="1">
    <location>
        <begin position="123"/>
        <end position="141"/>
    </location>
</feature>
<feature type="transmembrane region" description="Helical" evidence="1">
    <location>
        <begin position="514"/>
        <end position="537"/>
    </location>
</feature>
<accession>A0A3A4P5I5</accession>
<comment type="caution">
    <text evidence="2">The sequence shown here is derived from an EMBL/GenBank/DDBJ whole genome shotgun (WGS) entry which is preliminary data.</text>
</comment>
<dbReference type="AlphaFoldDB" id="A0A3A4P5I5"/>
<evidence type="ECO:0008006" key="4">
    <source>
        <dbReference type="Google" id="ProtNLM"/>
    </source>
</evidence>
<evidence type="ECO:0000256" key="1">
    <source>
        <dbReference type="SAM" id="Phobius"/>
    </source>
</evidence>
<feature type="transmembrane region" description="Helical" evidence="1">
    <location>
        <begin position="476"/>
        <end position="494"/>
    </location>
</feature>
<keyword evidence="1" id="KW-0472">Membrane</keyword>
<protein>
    <recommendedName>
        <fullName evidence="4">Glycosyltransferase RgtA/B/C/D-like domain-containing protein</fullName>
    </recommendedName>
</protein>
<feature type="transmembrane region" description="Helical" evidence="1">
    <location>
        <begin position="450"/>
        <end position="470"/>
    </location>
</feature>
<reference evidence="2 3" key="1">
    <citation type="journal article" date="2017" name="ISME J.">
        <title>Energy and carbon metabolisms in a deep terrestrial subsurface fluid microbial community.</title>
        <authorList>
            <person name="Momper L."/>
            <person name="Jungbluth S.P."/>
            <person name="Lee M.D."/>
            <person name="Amend J.P."/>
        </authorList>
    </citation>
    <scope>NUCLEOTIDE SEQUENCE [LARGE SCALE GENOMIC DNA]</scope>
    <source>
        <strain evidence="2">SURF_5</strain>
    </source>
</reference>
<dbReference type="EMBL" id="QZKU01000048">
    <property type="protein sequence ID" value="RJP23234.1"/>
    <property type="molecule type" value="Genomic_DNA"/>
</dbReference>
<keyword evidence="1" id="KW-0812">Transmembrane</keyword>
<proteinExistence type="predicted"/>
<feature type="transmembrane region" description="Helical" evidence="1">
    <location>
        <begin position="418"/>
        <end position="438"/>
    </location>
</feature>
<feature type="transmembrane region" description="Helical" evidence="1">
    <location>
        <begin position="307"/>
        <end position="324"/>
    </location>
</feature>
<feature type="transmembrane region" description="Helical" evidence="1">
    <location>
        <begin position="96"/>
        <end position="116"/>
    </location>
</feature>
<feature type="transmembrane region" description="Helical" evidence="1">
    <location>
        <begin position="147"/>
        <end position="164"/>
    </location>
</feature>
<dbReference type="Proteomes" id="UP000265882">
    <property type="component" value="Unassembled WGS sequence"/>
</dbReference>
<gene>
    <name evidence="2" type="ORF">C4520_06680</name>
</gene>
<feature type="transmembrane region" description="Helical" evidence="1">
    <location>
        <begin position="264"/>
        <end position="286"/>
    </location>
</feature>
<feature type="transmembrane region" description="Helical" evidence="1">
    <location>
        <begin position="171"/>
        <end position="188"/>
    </location>
</feature>
<feature type="transmembrane region" description="Helical" evidence="1">
    <location>
        <begin position="223"/>
        <end position="244"/>
    </location>
</feature>
<keyword evidence="1" id="KW-1133">Transmembrane helix</keyword>
<organism evidence="2 3">
    <name type="scientific">Abyssobacteria bacterium (strain SURF_5)</name>
    <dbReference type="NCBI Taxonomy" id="2093360"/>
    <lineage>
        <taxon>Bacteria</taxon>
        <taxon>Pseudomonadati</taxon>
        <taxon>Candidatus Hydrogenedentota</taxon>
        <taxon>Candidatus Abyssobacteria</taxon>
    </lineage>
</organism>
<feature type="transmembrane region" description="Helical" evidence="1">
    <location>
        <begin position="21"/>
        <end position="41"/>
    </location>
</feature>
<evidence type="ECO:0000313" key="2">
    <source>
        <dbReference type="EMBL" id="RJP23234.1"/>
    </source>
</evidence>
<sequence length="700" mass="79470">MKAEISPNSLTLRSSSFLKRHIHLLVIIASSLLFYLTISMIDLDFYRAFADLGSHMYVFERVLMGDVPYRDLWQNDTPGLFYAGAIALKLFGMNLYSMKLLLALVLTLSTAILFLIAKKIMPVPFAMAVAFVSVLWGNLILNIPYGGWFSNCFGLLALLAFLEYQETMKNNTLLLLLCGAALGMAFTFRQHIGLFYLIAVALLVAIAVLFFENWQVEAKPRSGYFKLLVFLSYAVLFVISAVLMPLVFLRRTMATTEGLSIKNFLVFFLPVFAFNLLIIMIFLRRIERDDTTTDYRRLFMLLLKREAGLGIGFLVPILPWYIHFSTIIGWKTFFQIITITHPEQQSFQQGYFQALRLPSLSAHSVLLAAVMCALCGAVILLLIFSGSRRMLCASIIAVASLLVMSYLMFFPLDSGFVPMYYLPVALEAVLFPIIYRRMYFQGDLLNEKEAAGILAIAVYGAFSYLSLIILVDRYHYQMLIFPWLAAAGYLLYIVHHKSSCSFRNAGYLGKTRQLAILTAASLPLLLLVVGKPLAIVMDQYQSNKAYSKSAFPAGGNVVFGKMEIERGGIYINAAFLEDIETVVSYLRENAAQGDYLFGGPAINMFNFLTGMPFPSRHRYFIFDAVSSRQQYEMAAALIEKKPKYYIYDHYYDTNPDPVIALEFFRQFPPIGEYVSSNYTFDYKIGRFYLYKRKDALKPSM</sequence>